<keyword evidence="3" id="KW-1185">Reference proteome</keyword>
<organism evidence="2 3">
    <name type="scientific">Raphidocelis subcapitata</name>
    <dbReference type="NCBI Taxonomy" id="307507"/>
    <lineage>
        <taxon>Eukaryota</taxon>
        <taxon>Viridiplantae</taxon>
        <taxon>Chlorophyta</taxon>
        <taxon>core chlorophytes</taxon>
        <taxon>Chlorophyceae</taxon>
        <taxon>CS clade</taxon>
        <taxon>Sphaeropleales</taxon>
        <taxon>Selenastraceae</taxon>
        <taxon>Raphidocelis</taxon>
    </lineage>
</organism>
<dbReference type="AlphaFoldDB" id="A0A2V0PJW0"/>
<dbReference type="PANTHER" id="PTHR31964">
    <property type="entry name" value="ADENINE NUCLEOTIDE ALPHA HYDROLASES-LIKE SUPERFAMILY PROTEIN"/>
    <property type="match status" value="1"/>
</dbReference>
<feature type="domain" description="UspA" evidence="1">
    <location>
        <begin position="8"/>
        <end position="144"/>
    </location>
</feature>
<dbReference type="InterPro" id="IPR006016">
    <property type="entry name" value="UspA"/>
</dbReference>
<proteinExistence type="predicted"/>
<accession>A0A2V0PJW0</accession>
<sequence>MSAAREALLVAVDDSEASDRAFDFAARYVDRLNAELHLVHVVQRQLSMLAVEYDKILSSAEQMLLRRFISRLPAGDRPQPVVHIVKSEVDTESVGHILVKKAQQLDAIALVISAHGGGKLKQVFLGSVTKYVTEHARTPVVLVPPPNQR</sequence>
<protein>
    <recommendedName>
        <fullName evidence="1">UspA domain-containing protein</fullName>
    </recommendedName>
</protein>
<dbReference type="InParanoid" id="A0A2V0PJW0"/>
<dbReference type="Pfam" id="PF00582">
    <property type="entry name" value="Usp"/>
    <property type="match status" value="1"/>
</dbReference>
<dbReference type="Proteomes" id="UP000247498">
    <property type="component" value="Unassembled WGS sequence"/>
</dbReference>
<comment type="caution">
    <text evidence="2">The sequence shown here is derived from an EMBL/GenBank/DDBJ whole genome shotgun (WGS) entry which is preliminary data.</text>
</comment>
<dbReference type="FunCoup" id="A0A2V0PJW0">
    <property type="interactions" value="721"/>
</dbReference>
<dbReference type="Gene3D" id="3.40.50.620">
    <property type="entry name" value="HUPs"/>
    <property type="match status" value="1"/>
</dbReference>
<dbReference type="SUPFAM" id="SSF52402">
    <property type="entry name" value="Adenine nucleotide alpha hydrolases-like"/>
    <property type="match status" value="1"/>
</dbReference>
<dbReference type="PANTHER" id="PTHR31964:SF113">
    <property type="entry name" value="USPA DOMAIN-CONTAINING PROTEIN"/>
    <property type="match status" value="1"/>
</dbReference>
<dbReference type="PRINTS" id="PR01438">
    <property type="entry name" value="UNVRSLSTRESS"/>
</dbReference>
<reference evidence="2 3" key="1">
    <citation type="journal article" date="2018" name="Sci. Rep.">
        <title>Raphidocelis subcapitata (=Pseudokirchneriella subcapitata) provides an insight into genome evolution and environmental adaptations in the Sphaeropleales.</title>
        <authorList>
            <person name="Suzuki S."/>
            <person name="Yamaguchi H."/>
            <person name="Nakajima N."/>
            <person name="Kawachi M."/>
        </authorList>
    </citation>
    <scope>NUCLEOTIDE SEQUENCE [LARGE SCALE GENOMIC DNA]</scope>
    <source>
        <strain evidence="2 3">NIES-35</strain>
    </source>
</reference>
<name>A0A2V0PJW0_9CHLO</name>
<evidence type="ECO:0000313" key="3">
    <source>
        <dbReference type="Proteomes" id="UP000247498"/>
    </source>
</evidence>
<dbReference type="OrthoDB" id="843225at2759"/>
<dbReference type="CDD" id="cd23659">
    <property type="entry name" value="USP_At3g01520-like"/>
    <property type="match status" value="1"/>
</dbReference>
<evidence type="ECO:0000313" key="2">
    <source>
        <dbReference type="EMBL" id="GBG00089.1"/>
    </source>
</evidence>
<gene>
    <name evidence="2" type="ORF">Rsub_12910</name>
</gene>
<dbReference type="InterPro" id="IPR006015">
    <property type="entry name" value="Universal_stress_UspA"/>
</dbReference>
<evidence type="ECO:0000259" key="1">
    <source>
        <dbReference type="Pfam" id="PF00582"/>
    </source>
</evidence>
<dbReference type="InterPro" id="IPR014729">
    <property type="entry name" value="Rossmann-like_a/b/a_fold"/>
</dbReference>
<dbReference type="EMBL" id="BDRX01000192">
    <property type="protein sequence ID" value="GBG00089.1"/>
    <property type="molecule type" value="Genomic_DNA"/>
</dbReference>